<dbReference type="AlphaFoldDB" id="A0A0E9STQ1"/>
<organism evidence="1">
    <name type="scientific">Anguilla anguilla</name>
    <name type="common">European freshwater eel</name>
    <name type="synonym">Muraena anguilla</name>
    <dbReference type="NCBI Taxonomy" id="7936"/>
    <lineage>
        <taxon>Eukaryota</taxon>
        <taxon>Metazoa</taxon>
        <taxon>Chordata</taxon>
        <taxon>Craniata</taxon>
        <taxon>Vertebrata</taxon>
        <taxon>Euteleostomi</taxon>
        <taxon>Actinopterygii</taxon>
        <taxon>Neopterygii</taxon>
        <taxon>Teleostei</taxon>
        <taxon>Anguilliformes</taxon>
        <taxon>Anguillidae</taxon>
        <taxon>Anguilla</taxon>
    </lineage>
</organism>
<name>A0A0E9STQ1_ANGAN</name>
<protein>
    <submittedName>
        <fullName evidence="1">Uncharacterized protein</fullName>
    </submittedName>
</protein>
<reference evidence="1" key="1">
    <citation type="submission" date="2014-11" db="EMBL/GenBank/DDBJ databases">
        <authorList>
            <person name="Amaro Gonzalez C."/>
        </authorList>
    </citation>
    <scope>NUCLEOTIDE SEQUENCE</scope>
</reference>
<sequence length="38" mass="4342">METQTRKKVTIILRKTTCPSMHLKQEGAQFFMAPVCST</sequence>
<reference evidence="1" key="2">
    <citation type="journal article" date="2015" name="Fish Shellfish Immunol.">
        <title>Early steps in the European eel (Anguilla anguilla)-Vibrio vulnificus interaction in the gills: Role of the RtxA13 toxin.</title>
        <authorList>
            <person name="Callol A."/>
            <person name="Pajuelo D."/>
            <person name="Ebbesson L."/>
            <person name="Teles M."/>
            <person name="MacKenzie S."/>
            <person name="Amaro C."/>
        </authorList>
    </citation>
    <scope>NUCLEOTIDE SEQUENCE</scope>
</reference>
<accession>A0A0E9STQ1</accession>
<proteinExistence type="predicted"/>
<dbReference type="EMBL" id="GBXM01064552">
    <property type="protein sequence ID" value="JAH44025.1"/>
    <property type="molecule type" value="Transcribed_RNA"/>
</dbReference>
<evidence type="ECO:0000313" key="1">
    <source>
        <dbReference type="EMBL" id="JAH44025.1"/>
    </source>
</evidence>